<name>A0A9X3DWA4_9GAMM</name>
<organism evidence="1 2">
    <name type="scientific">Acinetobacter nematophilus</name>
    <dbReference type="NCBI Taxonomy" id="2994642"/>
    <lineage>
        <taxon>Bacteria</taxon>
        <taxon>Pseudomonadati</taxon>
        <taxon>Pseudomonadota</taxon>
        <taxon>Gammaproteobacteria</taxon>
        <taxon>Moraxellales</taxon>
        <taxon>Moraxellaceae</taxon>
        <taxon>Acinetobacter</taxon>
    </lineage>
</organism>
<dbReference type="Proteomes" id="UP001146019">
    <property type="component" value="Unassembled WGS sequence"/>
</dbReference>
<dbReference type="SUPFAM" id="SSF51905">
    <property type="entry name" value="FAD/NAD(P)-binding domain"/>
    <property type="match status" value="1"/>
</dbReference>
<reference evidence="1" key="1">
    <citation type="submission" date="2022-11" db="EMBL/GenBank/DDBJ databases">
        <title>Biodiversity and phylogenetic relationships of bacteria.</title>
        <authorList>
            <person name="Machado R.A.R."/>
            <person name="Bhat A."/>
            <person name="Loulou A."/>
            <person name="Kallel S."/>
        </authorList>
    </citation>
    <scope>NUCLEOTIDE SEQUENCE</scope>
    <source>
        <strain evidence="1">A-IN1</strain>
    </source>
</reference>
<comment type="caution">
    <text evidence="1">The sequence shown here is derived from an EMBL/GenBank/DDBJ whole genome shotgun (WGS) entry which is preliminary data.</text>
</comment>
<sequence length="186" mass="21687">MLNRNKSQNEGFFQNQSEFFKQYTGKIIASSEIKLHDFSGLKVAIIGIDQFTVTQLDQLLQHAERVKVFQISPVFVLPQTERGINKLISHPLIIKNRRLFNHRIKSMLAIRYLDAQVQDQWLKRQLMPNLAMKNKVFLKSDDYYTALQHPRCKHIAWPIVKITSHSIQGMDGIEHVVDVIIRTYTS</sequence>
<accession>A0A9X3DWA4</accession>
<proteinExistence type="predicted"/>
<dbReference type="EMBL" id="JAPKMY010000009">
    <property type="protein sequence ID" value="MCX5469145.1"/>
    <property type="molecule type" value="Genomic_DNA"/>
</dbReference>
<gene>
    <name evidence="1" type="ORF">OSH00_15555</name>
</gene>
<evidence type="ECO:0000313" key="2">
    <source>
        <dbReference type="Proteomes" id="UP001146019"/>
    </source>
</evidence>
<keyword evidence="2" id="KW-1185">Reference proteome</keyword>
<evidence type="ECO:0000313" key="1">
    <source>
        <dbReference type="EMBL" id="MCX5469145.1"/>
    </source>
</evidence>
<dbReference type="InterPro" id="IPR036188">
    <property type="entry name" value="FAD/NAD-bd_sf"/>
</dbReference>
<dbReference type="RefSeq" id="WP_266131203.1">
    <property type="nucleotide sequence ID" value="NZ_JAPKMY010000009.1"/>
</dbReference>
<dbReference type="AlphaFoldDB" id="A0A9X3DWA4"/>
<protein>
    <submittedName>
        <fullName evidence="1">Flavoprotein</fullName>
    </submittedName>
</protein>